<accession>A0A4Q2RUF7</accession>
<reference evidence="3 4" key="1">
    <citation type="submission" date="2019-01" db="EMBL/GenBank/DDBJ databases">
        <title>Novel species of Nocardioides.</title>
        <authorList>
            <person name="Liu Q."/>
            <person name="Xin Y.-H."/>
        </authorList>
    </citation>
    <scope>NUCLEOTIDE SEQUENCE [LARGE SCALE GENOMIC DNA]</scope>
    <source>
        <strain evidence="3 4">HLT3-15</strain>
    </source>
</reference>
<feature type="region of interest" description="Disordered" evidence="1">
    <location>
        <begin position="1"/>
        <end position="61"/>
    </location>
</feature>
<evidence type="ECO:0000313" key="4">
    <source>
        <dbReference type="Proteomes" id="UP000291838"/>
    </source>
</evidence>
<gene>
    <name evidence="3" type="ORF">EUA06_07495</name>
</gene>
<evidence type="ECO:0000313" key="3">
    <source>
        <dbReference type="EMBL" id="RYB92761.1"/>
    </source>
</evidence>
<comment type="caution">
    <text evidence="3">The sequence shown here is derived from an EMBL/GenBank/DDBJ whole genome shotgun (WGS) entry which is preliminary data.</text>
</comment>
<dbReference type="CDD" id="cd11614">
    <property type="entry name" value="SAF_CpaB_FlgA_like"/>
    <property type="match status" value="1"/>
</dbReference>
<protein>
    <recommendedName>
        <fullName evidence="2">SAF domain-containing protein</fullName>
    </recommendedName>
</protein>
<keyword evidence="4" id="KW-1185">Reference proteome</keyword>
<dbReference type="AlphaFoldDB" id="A0A4Q2RUF7"/>
<feature type="domain" description="SAF" evidence="2">
    <location>
        <begin position="93"/>
        <end position="158"/>
    </location>
</feature>
<name>A0A4Q2RUF7_9ACTN</name>
<feature type="compositionally biased region" description="Basic residues" evidence="1">
    <location>
        <begin position="1"/>
        <end position="15"/>
    </location>
</feature>
<dbReference type="Pfam" id="PF08666">
    <property type="entry name" value="SAF"/>
    <property type="match status" value="1"/>
</dbReference>
<dbReference type="InterPro" id="IPR013974">
    <property type="entry name" value="SAF"/>
</dbReference>
<evidence type="ECO:0000256" key="1">
    <source>
        <dbReference type="SAM" id="MobiDB-lite"/>
    </source>
</evidence>
<organism evidence="3 4">
    <name type="scientific">Nocardioides glacieisoli</name>
    <dbReference type="NCBI Taxonomy" id="1168730"/>
    <lineage>
        <taxon>Bacteria</taxon>
        <taxon>Bacillati</taxon>
        <taxon>Actinomycetota</taxon>
        <taxon>Actinomycetes</taxon>
        <taxon>Propionibacteriales</taxon>
        <taxon>Nocardioidaceae</taxon>
        <taxon>Nocardioides</taxon>
    </lineage>
</organism>
<dbReference type="Proteomes" id="UP000291838">
    <property type="component" value="Unassembled WGS sequence"/>
</dbReference>
<sequence length="259" mass="27180">MGPSSHRRRGRRRRPAAACGETGVNSRRDGNDARVSRNKSRNGSGAPRALDVPAATRSSSHGWRDPRLWVGVVLVTGSVVAGARLLSTADDMTSVWAASSDLAAGQTITADDLRATRLRFDDATDEQRYLGVDDELPATLTLTRPLAAGELVPAAALGEEADDDSVAVSVAVAAEHVPTDLGRGSRVDVWVIGEDRGSRAEAELVLADVLVVDAPVVTDSFASATTRQLVLAVPQDDEVSLGVVLAASGDDRVRVVGRD</sequence>
<proteinExistence type="predicted"/>
<dbReference type="EMBL" id="SDWS01000002">
    <property type="protein sequence ID" value="RYB92761.1"/>
    <property type="molecule type" value="Genomic_DNA"/>
</dbReference>
<dbReference type="OrthoDB" id="5192391at2"/>
<dbReference type="SMART" id="SM00858">
    <property type="entry name" value="SAF"/>
    <property type="match status" value="1"/>
</dbReference>
<evidence type="ECO:0000259" key="2">
    <source>
        <dbReference type="SMART" id="SM00858"/>
    </source>
</evidence>
<feature type="compositionally biased region" description="Basic and acidic residues" evidence="1">
    <location>
        <begin position="26"/>
        <end position="35"/>
    </location>
</feature>